<protein>
    <submittedName>
        <fullName evidence="7">BTB/POZ domain-containing protein DOT3</fullName>
    </submittedName>
</protein>
<reference evidence="7 8" key="3">
    <citation type="submission" date="2019-11" db="EMBL/GenBank/DDBJ databases">
        <title>A de novo genome assembly of a pear dwarfing rootstock.</title>
        <authorList>
            <person name="Wang F."/>
            <person name="Wang J."/>
            <person name="Li S."/>
            <person name="Zhang Y."/>
            <person name="Fang M."/>
            <person name="Ma L."/>
            <person name="Zhao Y."/>
            <person name="Jiang S."/>
        </authorList>
    </citation>
    <scope>NUCLEOTIDE SEQUENCE [LARGE SCALE GENOMIC DNA]</scope>
    <source>
        <strain evidence="7">S2</strain>
        <tissue evidence="7">Leaf</tissue>
    </source>
</reference>
<dbReference type="SMART" id="SM00225">
    <property type="entry name" value="BTB"/>
    <property type="match status" value="1"/>
</dbReference>
<dbReference type="AlphaFoldDB" id="A0A5N5GPF7"/>
<dbReference type="InterPro" id="IPR000210">
    <property type="entry name" value="BTB/POZ_dom"/>
</dbReference>
<evidence type="ECO:0000313" key="8">
    <source>
        <dbReference type="Proteomes" id="UP000327157"/>
    </source>
</evidence>
<evidence type="ECO:0000259" key="5">
    <source>
        <dbReference type="PROSITE" id="PS50097"/>
    </source>
</evidence>
<reference evidence="7 8" key="1">
    <citation type="submission" date="2019-09" db="EMBL/GenBank/DDBJ databases">
        <authorList>
            <person name="Ou C."/>
        </authorList>
    </citation>
    <scope>NUCLEOTIDE SEQUENCE [LARGE SCALE GENOMIC DNA]</scope>
    <source>
        <strain evidence="7">S2</strain>
        <tissue evidence="7">Leaf</tissue>
    </source>
</reference>
<comment type="caution">
    <text evidence="7">The sequence shown here is derived from an EMBL/GenBank/DDBJ whole genome shotgun (WGS) entry which is preliminary data.</text>
</comment>
<dbReference type="UniPathway" id="UPA00143"/>
<reference evidence="8" key="2">
    <citation type="submission" date="2019-10" db="EMBL/GenBank/DDBJ databases">
        <title>A de novo genome assembly of a pear dwarfing rootstock.</title>
        <authorList>
            <person name="Wang F."/>
            <person name="Wang J."/>
            <person name="Li S."/>
            <person name="Zhang Y."/>
            <person name="Fang M."/>
            <person name="Ma L."/>
            <person name="Zhao Y."/>
            <person name="Jiang S."/>
        </authorList>
    </citation>
    <scope>NUCLEOTIDE SEQUENCE [LARGE SCALE GENOMIC DNA]</scope>
</reference>
<evidence type="ECO:0000256" key="1">
    <source>
        <dbReference type="ARBA" id="ARBA00004906"/>
    </source>
</evidence>
<feature type="domain" description="BTB" evidence="5">
    <location>
        <begin position="149"/>
        <end position="218"/>
    </location>
</feature>
<accession>A0A5N5GPF7</accession>
<feature type="region of interest" description="Disordered" evidence="4">
    <location>
        <begin position="684"/>
        <end position="714"/>
    </location>
</feature>
<keyword evidence="8" id="KW-1185">Reference proteome</keyword>
<evidence type="ECO:0000259" key="6">
    <source>
        <dbReference type="PROSITE" id="PS51649"/>
    </source>
</evidence>
<sequence>MITWQMIDRSELINSHSPSLSNNITFRNLLVPSQQQLENGTPPTLIRSRSTFFTTTYSLLIHLFTSHPHSLISCYSIQISLPSLITYPAKSVAVNMSLNPPQIPEAEADYEGSDELHDQRIVVPTKHITIAGSFEKKQLSWFINSHVPTDLTIQVQGITFDVHKYPLVSKCGYIGRLEIHPSPSNFGYDLKLENFPGGSETFEIILKFCYGLPVDLNPNNIAPLRCASEFLEMTEEVQDGNLISKTEAFLTLVVLSSRKDTISVLKSCETLSPWAENLQIVRRCCDSIAWKASRENAIGDADGQEGWWLNEVSTFRIDHFMRTIAAIKAKSNRPEFVGKCIVHYAERWLTGVDIEFEGLRGYGLGKNDMQFSVLNRRKEDRGYEYSKEQKAIIESIVSILPPQNKALPCKFLLQMLKLAMLYSASPALISELEKRAGMMLEDANVNDLLIPRYYNADQGKLVDSPEECTLHDIEVVQRIVEYFLMHEHQEQQQKTGEIAVSKLLDNYLSEIAGDPKLSIIKFHVMAELLPENARTCDDGLYGAIDTYLKTHPTLPEHDRRRLCRIMNCNKLSLDACMHAAQNDRLPMRTIVQVLFSEQVKMRTVMQDKESPSGDNSEQERNHSSTDAEIKNLKAELENVKVTMAELQRDYSELQHEYERIISKKQKNVSGWSLGWRKIKNSFHTKVEENETGNNQQRTNPSRRRTTSIQRSSMS</sequence>
<feature type="region of interest" description="Disordered" evidence="4">
    <location>
        <begin position="603"/>
        <end position="627"/>
    </location>
</feature>
<dbReference type="PROSITE" id="PS50097">
    <property type="entry name" value="BTB"/>
    <property type="match status" value="1"/>
</dbReference>
<comment type="similarity">
    <text evidence="3">Belongs to the NPH3 family.</text>
</comment>
<evidence type="ECO:0000256" key="4">
    <source>
        <dbReference type="SAM" id="MobiDB-lite"/>
    </source>
</evidence>
<comment type="pathway">
    <text evidence="1">Protein modification; protein ubiquitination.</text>
</comment>
<feature type="domain" description="NPH3" evidence="6">
    <location>
        <begin position="306"/>
        <end position="600"/>
    </location>
</feature>
<proteinExistence type="inferred from homology"/>
<dbReference type="Gene3D" id="3.30.710.10">
    <property type="entry name" value="Potassium Channel Kv1.1, Chain A"/>
    <property type="match status" value="1"/>
</dbReference>
<dbReference type="SUPFAM" id="SSF54695">
    <property type="entry name" value="POZ domain"/>
    <property type="match status" value="1"/>
</dbReference>
<dbReference type="Proteomes" id="UP000327157">
    <property type="component" value="Chromosome 15"/>
</dbReference>
<dbReference type="PROSITE" id="PS51649">
    <property type="entry name" value="NPH3"/>
    <property type="match status" value="1"/>
</dbReference>
<dbReference type="OrthoDB" id="624345at2759"/>
<feature type="compositionally biased region" description="Basic and acidic residues" evidence="4">
    <location>
        <begin position="605"/>
        <end position="627"/>
    </location>
</feature>
<evidence type="ECO:0000256" key="3">
    <source>
        <dbReference type="PROSITE-ProRule" id="PRU00982"/>
    </source>
</evidence>
<evidence type="ECO:0000313" key="7">
    <source>
        <dbReference type="EMBL" id="KAB2617455.1"/>
    </source>
</evidence>
<evidence type="ECO:0000256" key="2">
    <source>
        <dbReference type="ARBA" id="ARBA00022786"/>
    </source>
</evidence>
<gene>
    <name evidence="7" type="ORF">D8674_013324</name>
</gene>
<name>A0A5N5GPF7_9ROSA</name>
<dbReference type="PANTHER" id="PTHR32370">
    <property type="entry name" value="OS12G0117600 PROTEIN"/>
    <property type="match status" value="1"/>
</dbReference>
<dbReference type="Pfam" id="PF03000">
    <property type="entry name" value="NPH3"/>
    <property type="match status" value="1"/>
</dbReference>
<dbReference type="EMBL" id="SMOL01000401">
    <property type="protein sequence ID" value="KAB2617455.1"/>
    <property type="molecule type" value="Genomic_DNA"/>
</dbReference>
<dbReference type="InterPro" id="IPR011333">
    <property type="entry name" value="SKP1/BTB/POZ_sf"/>
</dbReference>
<dbReference type="InterPro" id="IPR043454">
    <property type="entry name" value="NPH3/RPT2-like"/>
</dbReference>
<keyword evidence="2" id="KW-0833">Ubl conjugation pathway</keyword>
<dbReference type="InterPro" id="IPR027356">
    <property type="entry name" value="NPH3_dom"/>
</dbReference>
<dbReference type="GO" id="GO:0016567">
    <property type="term" value="P:protein ubiquitination"/>
    <property type="evidence" value="ECO:0007669"/>
    <property type="project" value="UniProtKB-UniPathway"/>
</dbReference>
<organism evidence="7 8">
    <name type="scientific">Pyrus ussuriensis x Pyrus communis</name>
    <dbReference type="NCBI Taxonomy" id="2448454"/>
    <lineage>
        <taxon>Eukaryota</taxon>
        <taxon>Viridiplantae</taxon>
        <taxon>Streptophyta</taxon>
        <taxon>Embryophyta</taxon>
        <taxon>Tracheophyta</taxon>
        <taxon>Spermatophyta</taxon>
        <taxon>Magnoliopsida</taxon>
        <taxon>eudicotyledons</taxon>
        <taxon>Gunneridae</taxon>
        <taxon>Pentapetalae</taxon>
        <taxon>rosids</taxon>
        <taxon>fabids</taxon>
        <taxon>Rosales</taxon>
        <taxon>Rosaceae</taxon>
        <taxon>Amygdaloideae</taxon>
        <taxon>Maleae</taxon>
        <taxon>Pyrus</taxon>
    </lineage>
</organism>